<evidence type="ECO:0000313" key="3">
    <source>
        <dbReference type="EMBL" id="KZV54022.1"/>
    </source>
</evidence>
<dbReference type="AlphaFoldDB" id="A0A2Z6ZR54"/>
<reference evidence="2" key="2">
    <citation type="submission" date="2016-02" db="EMBL/GenBank/DDBJ databases">
        <authorList>
            <person name="Alioto T."/>
            <person name="Alioto T."/>
        </authorList>
    </citation>
    <scope>NUCLEOTIDE SEQUENCE</scope>
</reference>
<keyword evidence="4" id="KW-1185">Reference proteome</keyword>
<proteinExistence type="predicted"/>
<evidence type="ECO:0000313" key="4">
    <source>
        <dbReference type="Proteomes" id="UP000250235"/>
    </source>
</evidence>
<evidence type="ECO:0000313" key="2">
    <source>
        <dbReference type="EMBL" id="KZT75565.1"/>
    </source>
</evidence>
<dbReference type="EMBL" id="KQ989668">
    <property type="protein sequence ID" value="KZV54022.1"/>
    <property type="molecule type" value="Genomic_DNA"/>
</dbReference>
<feature type="compositionally biased region" description="Basic and acidic residues" evidence="1">
    <location>
        <begin position="38"/>
        <end position="54"/>
    </location>
</feature>
<name>A0A2Z6ZR54_9LAMI</name>
<dbReference type="EMBL" id="KV223208">
    <property type="protein sequence ID" value="KZT75565.1"/>
    <property type="molecule type" value="Genomic_DNA"/>
</dbReference>
<gene>
    <name evidence="3" type="ORF">F511_38738</name>
    <name evidence="2" type="ORF">F511_47410</name>
</gene>
<dbReference type="Proteomes" id="UP000250235">
    <property type="component" value="Unassembled WGS sequence"/>
</dbReference>
<organism evidence="2 4">
    <name type="scientific">Dorcoceras hygrometricum</name>
    <dbReference type="NCBI Taxonomy" id="472368"/>
    <lineage>
        <taxon>Eukaryota</taxon>
        <taxon>Viridiplantae</taxon>
        <taxon>Streptophyta</taxon>
        <taxon>Embryophyta</taxon>
        <taxon>Tracheophyta</taxon>
        <taxon>Spermatophyta</taxon>
        <taxon>Magnoliopsida</taxon>
        <taxon>eudicotyledons</taxon>
        <taxon>Gunneridae</taxon>
        <taxon>Pentapetalae</taxon>
        <taxon>asterids</taxon>
        <taxon>lamiids</taxon>
        <taxon>Lamiales</taxon>
        <taxon>Gesneriaceae</taxon>
        <taxon>Didymocarpoideae</taxon>
        <taxon>Trichosporeae</taxon>
        <taxon>Loxocarpinae</taxon>
        <taxon>Dorcoceras</taxon>
    </lineage>
</organism>
<evidence type="ECO:0000256" key="1">
    <source>
        <dbReference type="SAM" id="MobiDB-lite"/>
    </source>
</evidence>
<reference evidence="2 4" key="1">
    <citation type="journal article" date="2015" name="Proc. Natl. Acad. Sci. U.S.A.">
        <title>The resurrection genome of Boea hygrometrica: A blueprint for survival of dehydration.</title>
        <authorList>
            <person name="Xiao L."/>
            <person name="Yang G."/>
            <person name="Zhang L."/>
            <person name="Yang X."/>
            <person name="Zhao S."/>
            <person name="Ji Z."/>
            <person name="Zhou Q."/>
            <person name="Hu M."/>
            <person name="Wang Y."/>
            <person name="Chen M."/>
            <person name="Xu Y."/>
            <person name="Jin H."/>
            <person name="Xiao X."/>
            <person name="Hu G."/>
            <person name="Bao F."/>
            <person name="Hu Y."/>
            <person name="Wan P."/>
            <person name="Li L."/>
            <person name="Deng X."/>
            <person name="Kuang T."/>
            <person name="Xiang C."/>
            <person name="Zhu J.K."/>
            <person name="Oliver M.J."/>
            <person name="He Y."/>
        </authorList>
    </citation>
    <scope>NUCLEOTIDE SEQUENCE [LARGE SCALE GENOMIC DNA]</scope>
    <source>
        <strain evidence="4">cv. XS01</strain>
    </source>
</reference>
<feature type="compositionally biased region" description="Basic and acidic residues" evidence="1">
    <location>
        <begin position="1"/>
        <end position="10"/>
    </location>
</feature>
<accession>A0A2Z6ZR54</accession>
<feature type="region of interest" description="Disordered" evidence="1">
    <location>
        <begin position="1"/>
        <end position="81"/>
    </location>
</feature>
<sequence length="81" mass="8843">MHDATSHRSYDVLQPPMTGAPSIGPPGPSGPSQTSNDPSHDRTRENDSREENARSRPSVAPLATPTQDLAQPWHLSHLFFT</sequence>
<protein>
    <submittedName>
        <fullName evidence="2">Uncharacterized protein</fullName>
    </submittedName>
</protein>